<comment type="similarity">
    <text evidence="2">Belongs to the multi antimicrobial extrusion (MATE) (TC 2.A.66.1) family. MepA subfamily.</text>
</comment>
<dbReference type="PANTHER" id="PTHR43823:SF3">
    <property type="entry name" value="MULTIDRUG EXPORT PROTEIN MEPA"/>
    <property type="match status" value="1"/>
</dbReference>
<evidence type="ECO:0000313" key="11">
    <source>
        <dbReference type="EMBL" id="GAG71058.1"/>
    </source>
</evidence>
<gene>
    <name evidence="11" type="ORF">S01H4_01791</name>
</gene>
<evidence type="ECO:0000256" key="8">
    <source>
        <dbReference type="ARBA" id="ARBA00023136"/>
    </source>
</evidence>
<dbReference type="PIRSF" id="PIRSF006603">
    <property type="entry name" value="DinF"/>
    <property type="match status" value="1"/>
</dbReference>
<comment type="subcellular location">
    <subcellularLocation>
        <location evidence="1">Cell membrane</location>
        <topology evidence="1">Multi-pass membrane protein</topology>
    </subcellularLocation>
</comment>
<proteinExistence type="inferred from homology"/>
<comment type="caution">
    <text evidence="11">The sequence shown here is derived from an EMBL/GenBank/DDBJ whole genome shotgun (WGS) entry which is preliminary data.</text>
</comment>
<keyword evidence="8 10" id="KW-0472">Membrane</keyword>
<evidence type="ECO:0000256" key="10">
    <source>
        <dbReference type="SAM" id="Phobius"/>
    </source>
</evidence>
<evidence type="ECO:0000256" key="1">
    <source>
        <dbReference type="ARBA" id="ARBA00004651"/>
    </source>
</evidence>
<feature type="transmembrane region" description="Helical" evidence="10">
    <location>
        <begin position="67"/>
        <end position="90"/>
    </location>
</feature>
<feature type="transmembrane region" description="Helical" evidence="10">
    <location>
        <begin position="360"/>
        <end position="384"/>
    </location>
</feature>
<organism evidence="11">
    <name type="scientific">marine sediment metagenome</name>
    <dbReference type="NCBI Taxonomy" id="412755"/>
    <lineage>
        <taxon>unclassified sequences</taxon>
        <taxon>metagenomes</taxon>
        <taxon>ecological metagenomes</taxon>
    </lineage>
</organism>
<dbReference type="CDD" id="cd13143">
    <property type="entry name" value="MATE_MepA_like"/>
    <property type="match status" value="1"/>
</dbReference>
<dbReference type="InterPro" id="IPR002528">
    <property type="entry name" value="MATE_fam"/>
</dbReference>
<sequence>MVTGALYNIVDTIFVGKGVGYLAIAALSIVLPIQLIIIGIGTMTGVGSASIVSRALGRNRKDIAQNVFGNAVVLNFLISAFCTILIYIFMDKCLVFFGASAQVLPYARDYTSIILIGFIFFSFSISSNNYIRAEGNPRAAMYVMAIGAIINIILDPIFIFVFGMGIKGAAVATVISQVISSMYVIFYILFGGSIFRLNVSIFKVKFSAMKEILSLGFPSFIRSAMASVITLIFNKLLLFYGSDMYIAIMGIGLRMISLIQMPLIGITQGFSTIVGFNYGAELYPRVKKVLSMAVMWTVIIAGVGFLVMMIFPRFVIGLFSSDANLINEGIYILRIVVVFLPIIGVQMLGGGFFQAIGKAAPALILTITRQVLFLIPAAFLLPLIFGLNGVWLSVPVSDFLSVAVTVFWISKEIKIFNKAILNG</sequence>
<dbReference type="GO" id="GO:0015297">
    <property type="term" value="F:antiporter activity"/>
    <property type="evidence" value="ECO:0007669"/>
    <property type="project" value="InterPro"/>
</dbReference>
<evidence type="ECO:0000256" key="7">
    <source>
        <dbReference type="ARBA" id="ARBA00022989"/>
    </source>
</evidence>
<dbReference type="AlphaFoldDB" id="X1AEF9"/>
<name>X1AEF9_9ZZZZ</name>
<keyword evidence="9" id="KW-0046">Antibiotic resistance</keyword>
<dbReference type="PANTHER" id="PTHR43823">
    <property type="entry name" value="SPORULATION PROTEIN YKVU"/>
    <property type="match status" value="1"/>
</dbReference>
<feature type="transmembrane region" description="Helical" evidence="10">
    <location>
        <begin position="139"/>
        <end position="163"/>
    </location>
</feature>
<feature type="transmembrane region" description="Helical" evidence="10">
    <location>
        <begin position="169"/>
        <end position="191"/>
    </location>
</feature>
<dbReference type="EMBL" id="BART01000352">
    <property type="protein sequence ID" value="GAG71058.1"/>
    <property type="molecule type" value="Genomic_DNA"/>
</dbReference>
<feature type="transmembrane region" description="Helical" evidence="10">
    <location>
        <begin position="110"/>
        <end position="127"/>
    </location>
</feature>
<keyword evidence="5" id="KW-1003">Cell membrane</keyword>
<keyword evidence="7 10" id="KW-1133">Transmembrane helix</keyword>
<dbReference type="InterPro" id="IPR051327">
    <property type="entry name" value="MATE_MepA_subfamily"/>
</dbReference>
<feature type="transmembrane region" description="Helical" evidence="10">
    <location>
        <begin position="20"/>
        <end position="46"/>
    </location>
</feature>
<feature type="transmembrane region" description="Helical" evidence="10">
    <location>
        <begin position="331"/>
        <end position="353"/>
    </location>
</feature>
<evidence type="ECO:0000256" key="4">
    <source>
        <dbReference type="ARBA" id="ARBA00022448"/>
    </source>
</evidence>
<evidence type="ECO:0000256" key="6">
    <source>
        <dbReference type="ARBA" id="ARBA00022692"/>
    </source>
</evidence>
<evidence type="ECO:0000256" key="9">
    <source>
        <dbReference type="ARBA" id="ARBA00023251"/>
    </source>
</evidence>
<evidence type="ECO:0000256" key="5">
    <source>
        <dbReference type="ARBA" id="ARBA00022475"/>
    </source>
</evidence>
<dbReference type="InterPro" id="IPR048279">
    <property type="entry name" value="MdtK-like"/>
</dbReference>
<keyword evidence="4" id="KW-0813">Transport</keyword>
<protein>
    <recommendedName>
        <fullName evidence="3">Multidrug export protein MepA</fullName>
    </recommendedName>
</protein>
<dbReference type="GO" id="GO:0046677">
    <property type="term" value="P:response to antibiotic"/>
    <property type="evidence" value="ECO:0007669"/>
    <property type="project" value="UniProtKB-KW"/>
</dbReference>
<feature type="transmembrane region" description="Helical" evidence="10">
    <location>
        <begin position="245"/>
        <end position="278"/>
    </location>
</feature>
<dbReference type="NCBIfam" id="TIGR00797">
    <property type="entry name" value="matE"/>
    <property type="match status" value="1"/>
</dbReference>
<dbReference type="Pfam" id="PF01554">
    <property type="entry name" value="MatE"/>
    <property type="match status" value="2"/>
</dbReference>
<keyword evidence="6 10" id="KW-0812">Transmembrane</keyword>
<dbReference type="GO" id="GO:0005886">
    <property type="term" value="C:plasma membrane"/>
    <property type="evidence" value="ECO:0007669"/>
    <property type="project" value="UniProtKB-SubCell"/>
</dbReference>
<evidence type="ECO:0000256" key="3">
    <source>
        <dbReference type="ARBA" id="ARBA00022106"/>
    </source>
</evidence>
<reference evidence="11" key="1">
    <citation type="journal article" date="2014" name="Front. Microbiol.">
        <title>High frequency of phylogenetically diverse reductive dehalogenase-homologous genes in deep subseafloor sedimentary metagenomes.</title>
        <authorList>
            <person name="Kawai M."/>
            <person name="Futagami T."/>
            <person name="Toyoda A."/>
            <person name="Takaki Y."/>
            <person name="Nishi S."/>
            <person name="Hori S."/>
            <person name="Arai W."/>
            <person name="Tsubouchi T."/>
            <person name="Morono Y."/>
            <person name="Uchiyama I."/>
            <person name="Ito T."/>
            <person name="Fujiyama A."/>
            <person name="Inagaki F."/>
            <person name="Takami H."/>
        </authorList>
    </citation>
    <scope>NUCLEOTIDE SEQUENCE</scope>
    <source>
        <strain evidence="11">Expedition CK06-06</strain>
    </source>
</reference>
<evidence type="ECO:0000256" key="2">
    <source>
        <dbReference type="ARBA" id="ARBA00008417"/>
    </source>
</evidence>
<feature type="transmembrane region" description="Helical" evidence="10">
    <location>
        <begin position="290"/>
        <end position="311"/>
    </location>
</feature>
<accession>X1AEF9</accession>
<dbReference type="GO" id="GO:0042910">
    <property type="term" value="F:xenobiotic transmembrane transporter activity"/>
    <property type="evidence" value="ECO:0007669"/>
    <property type="project" value="InterPro"/>
</dbReference>
<dbReference type="InterPro" id="IPR045070">
    <property type="entry name" value="MATE_MepA-like"/>
</dbReference>